<gene>
    <name evidence="1" type="ORF">SPF06_16710</name>
</gene>
<keyword evidence="1" id="KW-0547">Nucleotide-binding</keyword>
<sequence length="227" mass="23957">MLSVRELRMAGRRADLVAPTSFGAPAGALTLVQANGAETRTALALAASGRFAPDAGLAAWGAPSTPKKNLRSLRRASALVDSPSINEAERHVSVRGLVAEDLALLPRRGRAFDADAWLTVHAFEDVARAWAHELPPRRRVELLTELALADPAVRLLVVDSPDRHSDRIEDWLPRLEALAENPGRELAVVAIVGEVPIGWEGRSAVVGNAAEASAAAGEAAEAEVALA</sequence>
<comment type="caution">
    <text evidence="1">The sequence shown here is derived from an EMBL/GenBank/DDBJ whole genome shotgun (WGS) entry which is preliminary data.</text>
</comment>
<organism evidence="1 2">
    <name type="scientific">Sinomonas terricola</name>
    <dbReference type="NCBI Taxonomy" id="3110330"/>
    <lineage>
        <taxon>Bacteria</taxon>
        <taxon>Bacillati</taxon>
        <taxon>Actinomycetota</taxon>
        <taxon>Actinomycetes</taxon>
        <taxon>Micrococcales</taxon>
        <taxon>Micrococcaceae</taxon>
        <taxon>Sinomonas</taxon>
    </lineage>
</organism>
<dbReference type="RefSeq" id="WP_323280269.1">
    <property type="nucleotide sequence ID" value="NZ_JAYGGQ010000014.1"/>
</dbReference>
<dbReference type="Proteomes" id="UP001304769">
    <property type="component" value="Unassembled WGS sequence"/>
</dbReference>
<accession>A0ABU5T9K7</accession>
<keyword evidence="1" id="KW-0067">ATP-binding</keyword>
<dbReference type="GO" id="GO:0005524">
    <property type="term" value="F:ATP binding"/>
    <property type="evidence" value="ECO:0007669"/>
    <property type="project" value="UniProtKB-KW"/>
</dbReference>
<dbReference type="EMBL" id="JAYGGQ010000014">
    <property type="protein sequence ID" value="MEA5456377.1"/>
    <property type="molecule type" value="Genomic_DNA"/>
</dbReference>
<keyword evidence="2" id="KW-1185">Reference proteome</keyword>
<name>A0ABU5T9K7_9MICC</name>
<reference evidence="1 2" key="1">
    <citation type="submission" date="2023-12" db="EMBL/GenBank/DDBJ databases">
        <title>Sinomonas terricola sp. nov, isolated from litchi orchard soil in Guangdong, PR China.</title>
        <authorList>
            <person name="Jiaxin W."/>
            <person name="Yang Z."/>
            <person name="Honghui Z."/>
        </authorList>
    </citation>
    <scope>NUCLEOTIDE SEQUENCE [LARGE SCALE GENOMIC DNA]</scope>
    <source>
        <strain evidence="1 2">JGH33</strain>
    </source>
</reference>
<protein>
    <submittedName>
        <fullName evidence="1">ABC transporter ATP-binding protein</fullName>
    </submittedName>
</protein>
<proteinExistence type="predicted"/>
<evidence type="ECO:0000313" key="1">
    <source>
        <dbReference type="EMBL" id="MEA5456377.1"/>
    </source>
</evidence>
<evidence type="ECO:0000313" key="2">
    <source>
        <dbReference type="Proteomes" id="UP001304769"/>
    </source>
</evidence>